<protein>
    <submittedName>
        <fullName evidence="1">Uncharacterized protein</fullName>
    </submittedName>
</protein>
<accession>A0A1V6QG25</accession>
<evidence type="ECO:0000313" key="1">
    <source>
        <dbReference type="EMBL" id="OQD87836.1"/>
    </source>
</evidence>
<comment type="caution">
    <text evidence="1">The sequence shown here is derived from an EMBL/GenBank/DDBJ whole genome shotgun (WGS) entry which is preliminary data.</text>
</comment>
<organism evidence="1 2">
    <name type="scientific">Penicillium antarcticum</name>
    <dbReference type="NCBI Taxonomy" id="416450"/>
    <lineage>
        <taxon>Eukaryota</taxon>
        <taxon>Fungi</taxon>
        <taxon>Dikarya</taxon>
        <taxon>Ascomycota</taxon>
        <taxon>Pezizomycotina</taxon>
        <taxon>Eurotiomycetes</taxon>
        <taxon>Eurotiomycetidae</taxon>
        <taxon>Eurotiales</taxon>
        <taxon>Aspergillaceae</taxon>
        <taxon>Penicillium</taxon>
    </lineage>
</organism>
<keyword evidence="2" id="KW-1185">Reference proteome</keyword>
<dbReference type="Proteomes" id="UP000191672">
    <property type="component" value="Unassembled WGS sequence"/>
</dbReference>
<evidence type="ECO:0000313" key="2">
    <source>
        <dbReference type="Proteomes" id="UP000191672"/>
    </source>
</evidence>
<reference evidence="2" key="1">
    <citation type="journal article" date="2017" name="Nat. Microbiol.">
        <title>Global analysis of biosynthetic gene clusters reveals vast potential of secondary metabolite production in Penicillium species.</title>
        <authorList>
            <person name="Nielsen J.C."/>
            <person name="Grijseels S."/>
            <person name="Prigent S."/>
            <person name="Ji B."/>
            <person name="Dainat J."/>
            <person name="Nielsen K.F."/>
            <person name="Frisvad J.C."/>
            <person name="Workman M."/>
            <person name="Nielsen J."/>
        </authorList>
    </citation>
    <scope>NUCLEOTIDE SEQUENCE [LARGE SCALE GENOMIC DNA]</scope>
    <source>
        <strain evidence="2">IBT 31811</strain>
    </source>
</reference>
<gene>
    <name evidence="1" type="ORF">PENANT_c005G02766</name>
</gene>
<dbReference type="EMBL" id="MDYN01000005">
    <property type="protein sequence ID" value="OQD87836.1"/>
    <property type="molecule type" value="Genomic_DNA"/>
</dbReference>
<dbReference type="AlphaFoldDB" id="A0A1V6QG25"/>
<name>A0A1V6QG25_9EURO</name>
<proteinExistence type="predicted"/>
<sequence>MFTVTIEISSSRDLIDNFGTGLGFGAI</sequence>